<reference evidence="1" key="2">
    <citation type="submission" date="2020-11" db="EMBL/GenBank/DDBJ databases">
        <authorList>
            <person name="McCartney M.A."/>
            <person name="Auch B."/>
            <person name="Kono T."/>
            <person name="Mallez S."/>
            <person name="Becker A."/>
            <person name="Gohl D.M."/>
            <person name="Silverstein K.A.T."/>
            <person name="Koren S."/>
            <person name="Bechman K.B."/>
            <person name="Herman A."/>
            <person name="Abrahante J.E."/>
            <person name="Garbe J."/>
        </authorList>
    </citation>
    <scope>NUCLEOTIDE SEQUENCE</scope>
    <source>
        <strain evidence="1">Duluth1</strain>
        <tissue evidence="1">Whole animal</tissue>
    </source>
</reference>
<gene>
    <name evidence="1" type="ORF">DPMN_019987</name>
</gene>
<protein>
    <submittedName>
        <fullName evidence="1">Uncharacterized protein</fullName>
    </submittedName>
</protein>
<dbReference type="EMBL" id="JAIWYP010000001">
    <property type="protein sequence ID" value="KAH3895820.1"/>
    <property type="molecule type" value="Genomic_DNA"/>
</dbReference>
<keyword evidence="2" id="KW-1185">Reference proteome</keyword>
<reference evidence="1" key="1">
    <citation type="journal article" date="2019" name="bioRxiv">
        <title>The Genome of the Zebra Mussel, Dreissena polymorpha: A Resource for Invasive Species Research.</title>
        <authorList>
            <person name="McCartney M.A."/>
            <person name="Auch B."/>
            <person name="Kono T."/>
            <person name="Mallez S."/>
            <person name="Zhang Y."/>
            <person name="Obille A."/>
            <person name="Becker A."/>
            <person name="Abrahante J.E."/>
            <person name="Garbe J."/>
            <person name="Badalamenti J.P."/>
            <person name="Herman A."/>
            <person name="Mangelson H."/>
            <person name="Liachko I."/>
            <person name="Sullivan S."/>
            <person name="Sone E.D."/>
            <person name="Koren S."/>
            <person name="Silverstein K.A.T."/>
            <person name="Beckman K.B."/>
            <person name="Gohl D.M."/>
        </authorList>
    </citation>
    <scope>NUCLEOTIDE SEQUENCE</scope>
    <source>
        <strain evidence="1">Duluth1</strain>
        <tissue evidence="1">Whole animal</tissue>
    </source>
</reference>
<evidence type="ECO:0000313" key="1">
    <source>
        <dbReference type="EMBL" id="KAH3895820.1"/>
    </source>
</evidence>
<comment type="caution">
    <text evidence="1">The sequence shown here is derived from an EMBL/GenBank/DDBJ whole genome shotgun (WGS) entry which is preliminary data.</text>
</comment>
<evidence type="ECO:0000313" key="2">
    <source>
        <dbReference type="Proteomes" id="UP000828390"/>
    </source>
</evidence>
<accession>A0A9D4NI00</accession>
<proteinExistence type="predicted"/>
<dbReference type="Proteomes" id="UP000828390">
    <property type="component" value="Unassembled WGS sequence"/>
</dbReference>
<name>A0A9D4NI00_DREPO</name>
<sequence>MSIFRNLNAKCDGQTDRQKDRQTDMRVWWSFGTGDSLGKSWGDGEDGIMWEVGANRQTDQQTGQKQYFHHYSGDNNWGLSSDNHLVDGRTDLPTDRHEQSNIPPLLEIQLLTKFKSGHEKCAGQTYRQTNRQNDNVKTICTLGA</sequence>
<organism evidence="1 2">
    <name type="scientific">Dreissena polymorpha</name>
    <name type="common">Zebra mussel</name>
    <name type="synonym">Mytilus polymorpha</name>
    <dbReference type="NCBI Taxonomy" id="45954"/>
    <lineage>
        <taxon>Eukaryota</taxon>
        <taxon>Metazoa</taxon>
        <taxon>Spiralia</taxon>
        <taxon>Lophotrochozoa</taxon>
        <taxon>Mollusca</taxon>
        <taxon>Bivalvia</taxon>
        <taxon>Autobranchia</taxon>
        <taxon>Heteroconchia</taxon>
        <taxon>Euheterodonta</taxon>
        <taxon>Imparidentia</taxon>
        <taxon>Neoheterodontei</taxon>
        <taxon>Myida</taxon>
        <taxon>Dreissenoidea</taxon>
        <taxon>Dreissenidae</taxon>
        <taxon>Dreissena</taxon>
    </lineage>
</organism>
<dbReference type="AlphaFoldDB" id="A0A9D4NI00"/>